<reference evidence="2" key="1">
    <citation type="submission" date="2018-06" db="EMBL/GenBank/DDBJ databases">
        <authorList>
            <person name="Cea G.-C."/>
            <person name="William W."/>
        </authorList>
    </citation>
    <scope>NUCLEOTIDE SEQUENCE [LARGE SCALE GENOMIC DNA]</scope>
    <source>
        <strain evidence="2">DB21MT-2</strain>
    </source>
</reference>
<dbReference type="Proteomes" id="UP000250123">
    <property type="component" value="Chromosome SHEWBE"/>
</dbReference>
<evidence type="ECO:0000313" key="2">
    <source>
        <dbReference type="Proteomes" id="UP000250123"/>
    </source>
</evidence>
<dbReference type="AlphaFoldDB" id="A0A330M4I2"/>
<protein>
    <submittedName>
        <fullName evidence="1">Uncharacterized protein</fullName>
    </submittedName>
</protein>
<proteinExistence type="predicted"/>
<name>A0A330M4I2_9GAMM</name>
<gene>
    <name evidence="1" type="ORF">SHEWBE_3065</name>
</gene>
<evidence type="ECO:0000313" key="1">
    <source>
        <dbReference type="EMBL" id="SQH77028.1"/>
    </source>
</evidence>
<dbReference type="KEGG" id="sbk:SHEWBE_3065"/>
<accession>A0A330M4I2</accession>
<dbReference type="EMBL" id="LS483452">
    <property type="protein sequence ID" value="SQH77028.1"/>
    <property type="molecule type" value="Genomic_DNA"/>
</dbReference>
<sequence length="60" mass="7118">MLMNLCDVNALKYSGLLHKLFVNKNKRQPMLIQLLSNYFSDKQRNILNHSFQPVSKLRQK</sequence>
<organism evidence="1 2">
    <name type="scientific">Shewanella benthica</name>
    <dbReference type="NCBI Taxonomy" id="43661"/>
    <lineage>
        <taxon>Bacteria</taxon>
        <taxon>Pseudomonadati</taxon>
        <taxon>Pseudomonadota</taxon>
        <taxon>Gammaproteobacteria</taxon>
        <taxon>Alteromonadales</taxon>
        <taxon>Shewanellaceae</taxon>
        <taxon>Shewanella</taxon>
    </lineage>
</organism>